<evidence type="ECO:0000259" key="1">
    <source>
        <dbReference type="Pfam" id="PF01425"/>
    </source>
</evidence>
<dbReference type="Gene3D" id="3.90.1300.10">
    <property type="entry name" value="Amidase signature (AS) domain"/>
    <property type="match status" value="1"/>
</dbReference>
<dbReference type="Pfam" id="PF01425">
    <property type="entry name" value="Amidase"/>
    <property type="match status" value="1"/>
</dbReference>
<dbReference type="Proteomes" id="UP000754883">
    <property type="component" value="Unassembled WGS sequence"/>
</dbReference>
<reference evidence="2 3" key="2">
    <citation type="submission" date="2021-10" db="EMBL/GenBank/DDBJ databases">
        <authorList>
            <person name="Piombo E."/>
        </authorList>
    </citation>
    <scope>NUCLEOTIDE SEQUENCE [LARGE SCALE GENOMIC DNA]</scope>
</reference>
<dbReference type="PANTHER" id="PTHR42678">
    <property type="entry name" value="AMIDASE"/>
    <property type="match status" value="1"/>
</dbReference>
<reference evidence="3" key="1">
    <citation type="submission" date="2019-06" db="EMBL/GenBank/DDBJ databases">
        <authorList>
            <person name="Broberg M."/>
        </authorList>
    </citation>
    <scope>NUCLEOTIDE SEQUENCE [LARGE SCALE GENOMIC DNA]</scope>
</reference>
<feature type="domain" description="Amidase" evidence="1">
    <location>
        <begin position="31"/>
        <end position="484"/>
    </location>
</feature>
<dbReference type="AlphaFoldDB" id="A0A9N9UTL8"/>
<organism evidence="2 3">
    <name type="scientific">Clonostachys byssicola</name>
    <dbReference type="NCBI Taxonomy" id="160290"/>
    <lineage>
        <taxon>Eukaryota</taxon>
        <taxon>Fungi</taxon>
        <taxon>Dikarya</taxon>
        <taxon>Ascomycota</taxon>
        <taxon>Pezizomycotina</taxon>
        <taxon>Sordariomycetes</taxon>
        <taxon>Hypocreomycetidae</taxon>
        <taxon>Hypocreales</taxon>
        <taxon>Bionectriaceae</taxon>
        <taxon>Clonostachys</taxon>
    </lineage>
</organism>
<gene>
    <name evidence="2" type="ORF">CBYS24578_00018268</name>
</gene>
<dbReference type="SUPFAM" id="SSF75304">
    <property type="entry name" value="Amidase signature (AS) enzymes"/>
    <property type="match status" value="1"/>
</dbReference>
<keyword evidence="3" id="KW-1185">Reference proteome</keyword>
<protein>
    <recommendedName>
        <fullName evidence="1">Amidase domain-containing protein</fullName>
    </recommendedName>
</protein>
<dbReference type="PANTHER" id="PTHR42678:SF34">
    <property type="entry name" value="OS04G0183300 PROTEIN"/>
    <property type="match status" value="1"/>
</dbReference>
<dbReference type="InterPro" id="IPR023631">
    <property type="entry name" value="Amidase_dom"/>
</dbReference>
<dbReference type="EMBL" id="CABFNO020001551">
    <property type="protein sequence ID" value="CAG9998783.1"/>
    <property type="molecule type" value="Genomic_DNA"/>
</dbReference>
<evidence type="ECO:0000313" key="3">
    <source>
        <dbReference type="Proteomes" id="UP000754883"/>
    </source>
</evidence>
<accession>A0A9N9UTL8</accession>
<proteinExistence type="predicted"/>
<sequence length="522" mass="56382">MAALSIEQILTLYATELAVMLAKRTITSVSLVEQLLEHISLHDKPRNLRAVLSTAPRDILIKAASQLDDERAQGKLRGPLHGIPILIKDAINTHPSLGMPTTVGSFALADAKPAGNAALIKNGLIILAKTNLNEFCNWKGFDSINGFSAVGGQTNSAYIKGGLKDGEAAMGHSSPLGSSTGSAVGVSAGYSPLALGTETDGSLVQPAARAALYALKPTPGSVKMDGAWTLSHHFDAIGGMTKSVTDLAIITELLHTDQVRSKLPTGGYLSSLSKSFEGLKVGFLDPEIWHLPERLCPQIPSVVQELNETYEQAIEKINASGAHVEYPVSLPGFEKLTMPDGDMTAMEVVMLREYSRNIDQYLGNLRDCNVRTAAKLIAWNEKHAEIELPFDHANQQRLIQACKKRPTAEQYEEARRHMEKVVIENGFEPLFSGKGLDLIAVPQDSKIPSLATASGYPIATMPLGVLKDYGRPFGLAIMARAGREDILFKFMSAFEATFPKRAIPTLLLQPIQTVRPGAPTKM</sequence>
<dbReference type="OrthoDB" id="566138at2759"/>
<comment type="caution">
    <text evidence="2">The sequence shown here is derived from an EMBL/GenBank/DDBJ whole genome shotgun (WGS) entry which is preliminary data.</text>
</comment>
<name>A0A9N9UTL8_9HYPO</name>
<dbReference type="InterPro" id="IPR036928">
    <property type="entry name" value="AS_sf"/>
</dbReference>
<evidence type="ECO:0000313" key="2">
    <source>
        <dbReference type="EMBL" id="CAG9998783.1"/>
    </source>
</evidence>